<name>A0ABM6QBE5_9PROT</name>
<organism evidence="1 2">
    <name type="scientific">Thalassospira marina</name>
    <dbReference type="NCBI Taxonomy" id="2048283"/>
    <lineage>
        <taxon>Bacteria</taxon>
        <taxon>Pseudomonadati</taxon>
        <taxon>Pseudomonadota</taxon>
        <taxon>Alphaproteobacteria</taxon>
        <taxon>Rhodospirillales</taxon>
        <taxon>Thalassospiraceae</taxon>
        <taxon>Thalassospira</taxon>
    </lineage>
</organism>
<sequence>MGADIGECPFDLSTVRHGVFILYKLIGKPIKTAQTAVMAAMQIRAKTQHKTAATIAVSAFYTESGSGTYPVGQIGGCLRDATGAVKNRSKLLFVFCFQ</sequence>
<evidence type="ECO:0000313" key="1">
    <source>
        <dbReference type="EMBL" id="AUG53893.1"/>
    </source>
</evidence>
<accession>A0ABM6QBE5</accession>
<proteinExistence type="predicted"/>
<protein>
    <submittedName>
        <fullName evidence="1">Uncharacterized protein</fullName>
    </submittedName>
</protein>
<evidence type="ECO:0000313" key="2">
    <source>
        <dbReference type="Proteomes" id="UP000233458"/>
    </source>
</evidence>
<dbReference type="EMBL" id="CP024199">
    <property type="protein sequence ID" value="AUG53893.1"/>
    <property type="molecule type" value="Genomic_DNA"/>
</dbReference>
<keyword evidence="2" id="KW-1185">Reference proteome</keyword>
<gene>
    <name evidence="1" type="ORF">CSC3H3_15110</name>
</gene>
<reference evidence="1 2" key="1">
    <citation type="submission" date="2017-10" db="EMBL/GenBank/DDBJ databases">
        <title>Biodiversity and function of Thalassospira species in the particle-attached aromatic-hydrocarbon-degrading consortia from the surface seawater of the China South Sea.</title>
        <authorList>
            <person name="Dong C."/>
            <person name="Liu R."/>
            <person name="Shao Z."/>
        </authorList>
    </citation>
    <scope>NUCLEOTIDE SEQUENCE [LARGE SCALE GENOMIC DNA]</scope>
    <source>
        <strain evidence="1 2">CSC3H3</strain>
    </source>
</reference>
<dbReference type="Proteomes" id="UP000233458">
    <property type="component" value="Chromosome"/>
</dbReference>